<dbReference type="EMBL" id="QUMU01000008">
    <property type="protein sequence ID" value="REG28886.1"/>
    <property type="molecule type" value="Genomic_DNA"/>
</dbReference>
<evidence type="ECO:0000313" key="10">
    <source>
        <dbReference type="Proteomes" id="UP000256345"/>
    </source>
</evidence>
<dbReference type="Pfam" id="PF00198">
    <property type="entry name" value="2-oxoacid_dh"/>
    <property type="match status" value="2"/>
</dbReference>
<dbReference type="GO" id="GO:0005737">
    <property type="term" value="C:cytoplasm"/>
    <property type="evidence" value="ECO:0007669"/>
    <property type="project" value="TreeGrafter"/>
</dbReference>
<dbReference type="GO" id="GO:0016407">
    <property type="term" value="F:acetyltransferase activity"/>
    <property type="evidence" value="ECO:0007669"/>
    <property type="project" value="TreeGrafter"/>
</dbReference>
<accession>A0AAC8Q7X8</accession>
<dbReference type="KEGG" id="age:AA314_03807"/>
<sequence length="294" mass="32836">MAHLELIPKENVSSFRKLAIGSWKTAYDPTVYGTMTLRMDKALAYIEAFRVKTGIRLTVTHLLAKAMAEALRRCPDANAILRFNRIYLRKRVTISTLVVQTDGGKVDLTSAKIDDAEQKSLREIAAELEAAVQKVRQRKDEMLERGKGTIHKMPYAFLNFFTWLISFFMYTLNWDMTWAGMPRDAFGSAIITNVGSLGLDTAYVPLVPYTRVPIFIAPGAIKDAPVVENGKVVPGKLMNVNASFDHRFIDGFHASILANTFREMLENPFEHFDKLDDVAPVIPADVKPPVSAAG</sequence>
<protein>
    <submittedName>
        <fullName evidence="7">Dihydrolipoamide acyltransferase component of branched-chain alpha-keto acid dehydrogenase complex</fullName>
    </submittedName>
    <submittedName>
        <fullName evidence="8">Pyruvate dehydrogenase E2 component (Dihydrolipoamide acetyltransferase)</fullName>
    </submittedName>
</protein>
<keyword evidence="3 7" id="KW-0012">Acyltransferase</keyword>
<proteinExistence type="predicted"/>
<keyword evidence="5" id="KW-0472">Membrane</keyword>
<dbReference type="PANTHER" id="PTHR43178:SF5">
    <property type="entry name" value="LIPOAMIDE ACYLTRANSFERASE COMPONENT OF BRANCHED-CHAIN ALPHA-KETO ACID DEHYDROGENASE COMPLEX, MITOCHONDRIAL"/>
    <property type="match status" value="1"/>
</dbReference>
<organism evidence="7 9">
    <name type="scientific">Archangium gephyra</name>
    <dbReference type="NCBI Taxonomy" id="48"/>
    <lineage>
        <taxon>Bacteria</taxon>
        <taxon>Pseudomonadati</taxon>
        <taxon>Myxococcota</taxon>
        <taxon>Myxococcia</taxon>
        <taxon>Myxococcales</taxon>
        <taxon>Cystobacterineae</taxon>
        <taxon>Archangiaceae</taxon>
        <taxon>Archangium</taxon>
    </lineage>
</organism>
<evidence type="ECO:0000313" key="8">
    <source>
        <dbReference type="EMBL" id="REG28886.1"/>
    </source>
</evidence>
<keyword evidence="4" id="KW-0175">Coiled coil</keyword>
<feature type="domain" description="2-oxoacid dehydrogenase acyltransferase catalytic" evidence="6">
    <location>
        <begin position="29"/>
        <end position="149"/>
    </location>
</feature>
<evidence type="ECO:0000256" key="5">
    <source>
        <dbReference type="SAM" id="Phobius"/>
    </source>
</evidence>
<evidence type="ECO:0000313" key="7">
    <source>
        <dbReference type="EMBL" id="AKJ02181.1"/>
    </source>
</evidence>
<evidence type="ECO:0000256" key="4">
    <source>
        <dbReference type="SAM" id="Coils"/>
    </source>
</evidence>
<gene>
    <name evidence="7" type="ORF">AA314_03807</name>
    <name evidence="8" type="ORF">ATI61_108429</name>
</gene>
<dbReference type="Proteomes" id="UP000035579">
    <property type="component" value="Chromosome"/>
</dbReference>
<dbReference type="Gene3D" id="3.30.559.10">
    <property type="entry name" value="Chloramphenicol acetyltransferase-like domain"/>
    <property type="match status" value="1"/>
</dbReference>
<evidence type="ECO:0000313" key="9">
    <source>
        <dbReference type="Proteomes" id="UP000035579"/>
    </source>
</evidence>
<dbReference type="InterPro" id="IPR001078">
    <property type="entry name" value="2-oxoacid_DH_actylTfrase"/>
</dbReference>
<dbReference type="InterPro" id="IPR023213">
    <property type="entry name" value="CAT-like_dom_sf"/>
</dbReference>
<evidence type="ECO:0000256" key="3">
    <source>
        <dbReference type="ARBA" id="ARBA00023315"/>
    </source>
</evidence>
<keyword evidence="5" id="KW-1133">Transmembrane helix</keyword>
<keyword evidence="8" id="KW-0670">Pyruvate</keyword>
<dbReference type="EMBL" id="CP011509">
    <property type="protein sequence ID" value="AKJ02181.1"/>
    <property type="molecule type" value="Genomic_DNA"/>
</dbReference>
<feature type="coiled-coil region" evidence="4">
    <location>
        <begin position="118"/>
        <end position="145"/>
    </location>
</feature>
<dbReference type="PANTHER" id="PTHR43178">
    <property type="entry name" value="DIHYDROLIPOAMIDE ACETYLTRANSFERASE COMPONENT OF PYRUVATE DEHYDROGENASE COMPLEX"/>
    <property type="match status" value="1"/>
</dbReference>
<keyword evidence="10" id="KW-1185">Reference proteome</keyword>
<reference evidence="7 9" key="1">
    <citation type="submission" date="2015-05" db="EMBL/GenBank/DDBJ databases">
        <title>Genome assembly of Archangium gephyra DSM 2261.</title>
        <authorList>
            <person name="Sharma G."/>
            <person name="Subramanian S."/>
        </authorList>
    </citation>
    <scope>NUCLEOTIDE SEQUENCE [LARGE SCALE GENOMIC DNA]</scope>
    <source>
        <strain evidence="7 9">DSM 2261</strain>
    </source>
</reference>
<dbReference type="AlphaFoldDB" id="A0AAC8Q7X8"/>
<dbReference type="SUPFAM" id="SSF52777">
    <property type="entry name" value="CoA-dependent acyltransferases"/>
    <property type="match status" value="1"/>
</dbReference>
<feature type="transmembrane region" description="Helical" evidence="5">
    <location>
        <begin position="185"/>
        <end position="206"/>
    </location>
</feature>
<keyword evidence="5" id="KW-0812">Transmembrane</keyword>
<feature type="transmembrane region" description="Helical" evidence="5">
    <location>
        <begin position="155"/>
        <end position="173"/>
    </location>
</feature>
<dbReference type="InterPro" id="IPR050743">
    <property type="entry name" value="2-oxoacid_DH_E2_comp"/>
</dbReference>
<evidence type="ECO:0000259" key="6">
    <source>
        <dbReference type="Pfam" id="PF00198"/>
    </source>
</evidence>
<evidence type="ECO:0000256" key="2">
    <source>
        <dbReference type="ARBA" id="ARBA00022679"/>
    </source>
</evidence>
<dbReference type="RefSeq" id="WP_047856567.1">
    <property type="nucleotide sequence ID" value="NZ_CP011509.1"/>
</dbReference>
<dbReference type="GO" id="GO:0031405">
    <property type="term" value="F:lipoic acid binding"/>
    <property type="evidence" value="ECO:0007669"/>
    <property type="project" value="TreeGrafter"/>
</dbReference>
<feature type="domain" description="2-oxoacid dehydrogenase acyltransferase catalytic" evidence="6">
    <location>
        <begin position="187"/>
        <end position="269"/>
    </location>
</feature>
<reference evidence="8 10" key="2">
    <citation type="submission" date="2018-08" db="EMBL/GenBank/DDBJ databases">
        <title>Genomic Encyclopedia of Archaeal and Bacterial Type Strains, Phase II (KMG-II): from individual species to whole genera.</title>
        <authorList>
            <person name="Goeker M."/>
        </authorList>
    </citation>
    <scope>NUCLEOTIDE SEQUENCE [LARGE SCALE GENOMIC DNA]</scope>
    <source>
        <strain evidence="8 10">DSM 2261</strain>
    </source>
</reference>
<evidence type="ECO:0000256" key="1">
    <source>
        <dbReference type="ARBA" id="ARBA00001938"/>
    </source>
</evidence>
<dbReference type="Proteomes" id="UP000256345">
    <property type="component" value="Unassembled WGS sequence"/>
</dbReference>
<keyword evidence="2" id="KW-0808">Transferase</keyword>
<name>A0AAC8Q7X8_9BACT</name>
<comment type="cofactor">
    <cofactor evidence="1">
        <name>(R)-lipoate</name>
        <dbReference type="ChEBI" id="CHEBI:83088"/>
    </cofactor>
</comment>